<gene>
    <name evidence="1" type="ORF">MLD38_006646</name>
</gene>
<keyword evidence="2" id="KW-1185">Reference proteome</keyword>
<dbReference type="Proteomes" id="UP001057402">
    <property type="component" value="Chromosome 3"/>
</dbReference>
<protein>
    <submittedName>
        <fullName evidence="1">Uncharacterized protein</fullName>
    </submittedName>
</protein>
<dbReference type="EMBL" id="CM042882">
    <property type="protein sequence ID" value="KAI4380456.1"/>
    <property type="molecule type" value="Genomic_DNA"/>
</dbReference>
<organism evidence="1 2">
    <name type="scientific">Melastoma candidum</name>
    <dbReference type="NCBI Taxonomy" id="119954"/>
    <lineage>
        <taxon>Eukaryota</taxon>
        <taxon>Viridiplantae</taxon>
        <taxon>Streptophyta</taxon>
        <taxon>Embryophyta</taxon>
        <taxon>Tracheophyta</taxon>
        <taxon>Spermatophyta</taxon>
        <taxon>Magnoliopsida</taxon>
        <taxon>eudicotyledons</taxon>
        <taxon>Gunneridae</taxon>
        <taxon>Pentapetalae</taxon>
        <taxon>rosids</taxon>
        <taxon>malvids</taxon>
        <taxon>Myrtales</taxon>
        <taxon>Melastomataceae</taxon>
        <taxon>Melastomatoideae</taxon>
        <taxon>Melastomateae</taxon>
        <taxon>Melastoma</taxon>
    </lineage>
</organism>
<proteinExistence type="predicted"/>
<reference evidence="2" key="1">
    <citation type="journal article" date="2023" name="Front. Plant Sci.">
        <title>Chromosomal-level genome assembly of Melastoma candidum provides insights into trichome evolution.</title>
        <authorList>
            <person name="Zhong Y."/>
            <person name="Wu W."/>
            <person name="Sun C."/>
            <person name="Zou P."/>
            <person name="Liu Y."/>
            <person name="Dai S."/>
            <person name="Zhou R."/>
        </authorList>
    </citation>
    <scope>NUCLEOTIDE SEQUENCE [LARGE SCALE GENOMIC DNA]</scope>
</reference>
<comment type="caution">
    <text evidence="1">The sequence shown here is derived from an EMBL/GenBank/DDBJ whole genome shotgun (WGS) entry which is preliminary data.</text>
</comment>
<sequence>MELRLGLALCNAANYHDCSPEDIDLDLNMGIGGGAADRVPRLPQQSRHLGHHQPFCRYTEYEDSDTDGCSYHQPTMEKTWSSPWNSTYVKVTMEGIGIGRKVDLSLHHSLHDLKNTLLPMFGIYNEDSDTYQLSYQDRGGRWVVAEDSSWRDIVRSTQRLRIVRV</sequence>
<name>A0ACB9RQF7_9MYRT</name>
<evidence type="ECO:0000313" key="1">
    <source>
        <dbReference type="EMBL" id="KAI4380456.1"/>
    </source>
</evidence>
<accession>A0ACB9RQF7</accession>
<evidence type="ECO:0000313" key="2">
    <source>
        <dbReference type="Proteomes" id="UP001057402"/>
    </source>
</evidence>